<feature type="compositionally biased region" description="Low complexity" evidence="1">
    <location>
        <begin position="59"/>
        <end position="72"/>
    </location>
</feature>
<evidence type="ECO:0000313" key="3">
    <source>
        <dbReference type="Proteomes" id="UP001175227"/>
    </source>
</evidence>
<dbReference type="AlphaFoldDB" id="A0AA39P4Y8"/>
<proteinExistence type="predicted"/>
<name>A0AA39P4Y8_9AGAR</name>
<reference evidence="2" key="1">
    <citation type="submission" date="2023-06" db="EMBL/GenBank/DDBJ databases">
        <authorList>
            <consortium name="Lawrence Berkeley National Laboratory"/>
            <person name="Ahrendt S."/>
            <person name="Sahu N."/>
            <person name="Indic B."/>
            <person name="Wong-Bajracharya J."/>
            <person name="Merenyi Z."/>
            <person name="Ke H.-M."/>
            <person name="Monk M."/>
            <person name="Kocsube S."/>
            <person name="Drula E."/>
            <person name="Lipzen A."/>
            <person name="Balint B."/>
            <person name="Henrissat B."/>
            <person name="Andreopoulos B."/>
            <person name="Martin F.M."/>
            <person name="Harder C.B."/>
            <person name="Rigling D."/>
            <person name="Ford K.L."/>
            <person name="Foster G.D."/>
            <person name="Pangilinan J."/>
            <person name="Papanicolaou A."/>
            <person name="Barry K."/>
            <person name="LaButti K."/>
            <person name="Viragh M."/>
            <person name="Koriabine M."/>
            <person name="Yan M."/>
            <person name="Riley R."/>
            <person name="Champramary S."/>
            <person name="Plett K.L."/>
            <person name="Tsai I.J."/>
            <person name="Slot J."/>
            <person name="Sipos G."/>
            <person name="Plett J."/>
            <person name="Nagy L.G."/>
            <person name="Grigoriev I.V."/>
        </authorList>
    </citation>
    <scope>NUCLEOTIDE SEQUENCE</scope>
    <source>
        <strain evidence="2">ICMP 16352</strain>
    </source>
</reference>
<organism evidence="2 3">
    <name type="scientific">Armillaria novae-zelandiae</name>
    <dbReference type="NCBI Taxonomy" id="153914"/>
    <lineage>
        <taxon>Eukaryota</taxon>
        <taxon>Fungi</taxon>
        <taxon>Dikarya</taxon>
        <taxon>Basidiomycota</taxon>
        <taxon>Agaricomycotina</taxon>
        <taxon>Agaricomycetes</taxon>
        <taxon>Agaricomycetidae</taxon>
        <taxon>Agaricales</taxon>
        <taxon>Marasmiineae</taxon>
        <taxon>Physalacriaceae</taxon>
        <taxon>Armillaria</taxon>
    </lineage>
</organism>
<dbReference type="EMBL" id="JAUEPR010000016">
    <property type="protein sequence ID" value="KAK0477667.1"/>
    <property type="molecule type" value="Genomic_DNA"/>
</dbReference>
<feature type="region of interest" description="Disordered" evidence="1">
    <location>
        <begin position="52"/>
        <end position="94"/>
    </location>
</feature>
<evidence type="ECO:0000313" key="2">
    <source>
        <dbReference type="EMBL" id="KAK0477667.1"/>
    </source>
</evidence>
<gene>
    <name evidence="2" type="ORF">IW261DRAFT_1566032</name>
</gene>
<dbReference type="Proteomes" id="UP001175227">
    <property type="component" value="Unassembled WGS sequence"/>
</dbReference>
<protein>
    <submittedName>
        <fullName evidence="2">Uncharacterized protein</fullName>
    </submittedName>
</protein>
<sequence>MDLCHPIWKQWYLTDAEYVLDDELLLPSEEGYKVNGPGCVSETDLWPLRTLDLPPPHRPTVTPSPKKTVVVPHEPTPPAAKWPRPQMIHTPEPPKELTFSAPGWKLLGVLLPPASCGLSGPTMHDQKAVTDTLVKSCLSAQS</sequence>
<keyword evidence="3" id="KW-1185">Reference proteome</keyword>
<accession>A0AA39P4Y8</accession>
<comment type="caution">
    <text evidence="2">The sequence shown here is derived from an EMBL/GenBank/DDBJ whole genome shotgun (WGS) entry which is preliminary data.</text>
</comment>
<evidence type="ECO:0000256" key="1">
    <source>
        <dbReference type="SAM" id="MobiDB-lite"/>
    </source>
</evidence>